<evidence type="ECO:0000256" key="2">
    <source>
        <dbReference type="ARBA" id="ARBA00012438"/>
    </source>
</evidence>
<evidence type="ECO:0000256" key="4">
    <source>
        <dbReference type="ARBA" id="ARBA00022679"/>
    </source>
</evidence>
<dbReference type="SUPFAM" id="SSF55781">
    <property type="entry name" value="GAF domain-like"/>
    <property type="match status" value="1"/>
</dbReference>
<sequence>MTDAAESIAPLTAPLPRTRDLTTSFLFSSTLLSTIHLNKLVHLILSALVYEPNQLFCRAMLYLHNPKTRTLQGMLGICRDDARSLRVVDMSPDNLLTGHWDLDDLAMERQRQAEFCSMVRASRINLEEDCPIVSRAVRERLPCRISHRDCLDCRGCGFVRRFEMSTFAIAPLVTRDRLVGIIVVDNCHGELAIEDDQLRLLQLFANQSSMALENSQLYRNLEQTHAELRDARQRLVHGAHLAALGEMVASLSHELKTPLVTIGGFAARLGKILEAETPQRQYLDTIISETQRLEHLLGDILAYSRKPTICYSCFDLREVVKESVDDYAIVFEEQGITCDLQLPKARWPVLGDAHQLKQVFINLLVNAQEAMPHGGVLRMSLSRGDTEKPSAVIVLRDSGGGIPEGSLTSIFTPFFTTKQRGTGLGLPIVNRIIQNHGGVITACNYQGGAEFRIVLPLAESSDEPG</sequence>
<dbReference type="Gene3D" id="3.30.565.10">
    <property type="entry name" value="Histidine kinase-like ATPase, C-terminal domain"/>
    <property type="match status" value="1"/>
</dbReference>
<evidence type="ECO:0000256" key="7">
    <source>
        <dbReference type="ARBA" id="ARBA00022840"/>
    </source>
</evidence>
<evidence type="ECO:0000313" key="11">
    <source>
        <dbReference type="Proteomes" id="UP001295463"/>
    </source>
</evidence>
<evidence type="ECO:0000256" key="8">
    <source>
        <dbReference type="ARBA" id="ARBA00023012"/>
    </source>
</evidence>
<keyword evidence="8" id="KW-0902">Two-component regulatory system</keyword>
<accession>A0ABM9D3V5</accession>
<organism evidence="10 11">
    <name type="scientific">Trichlorobacter ammonificans</name>
    <dbReference type="NCBI Taxonomy" id="2916410"/>
    <lineage>
        <taxon>Bacteria</taxon>
        <taxon>Pseudomonadati</taxon>
        <taxon>Thermodesulfobacteriota</taxon>
        <taxon>Desulfuromonadia</taxon>
        <taxon>Geobacterales</taxon>
        <taxon>Geobacteraceae</taxon>
        <taxon>Trichlorobacter</taxon>
    </lineage>
</organism>
<dbReference type="Pfam" id="PF01590">
    <property type="entry name" value="GAF"/>
    <property type="match status" value="1"/>
</dbReference>
<dbReference type="EMBL" id="OW150024">
    <property type="protein sequence ID" value="CAH2029946.1"/>
    <property type="molecule type" value="Genomic_DNA"/>
</dbReference>
<feature type="domain" description="Histidine kinase" evidence="9">
    <location>
        <begin position="250"/>
        <end position="459"/>
    </location>
</feature>
<keyword evidence="11" id="KW-1185">Reference proteome</keyword>
<name>A0ABM9D3V5_9BACT</name>
<dbReference type="EC" id="2.7.13.3" evidence="2"/>
<protein>
    <recommendedName>
        <fullName evidence="2">histidine kinase</fullName>
        <ecNumber evidence="2">2.7.13.3</ecNumber>
    </recommendedName>
</protein>
<dbReference type="Pfam" id="PF00512">
    <property type="entry name" value="HisKA"/>
    <property type="match status" value="1"/>
</dbReference>
<dbReference type="InterPro" id="IPR003661">
    <property type="entry name" value="HisK_dim/P_dom"/>
</dbReference>
<dbReference type="Proteomes" id="UP001295463">
    <property type="component" value="Chromosome"/>
</dbReference>
<dbReference type="InterPro" id="IPR005467">
    <property type="entry name" value="His_kinase_dom"/>
</dbReference>
<keyword evidence="7" id="KW-0067">ATP-binding</keyword>
<keyword evidence="3" id="KW-0597">Phosphoprotein</keyword>
<comment type="catalytic activity">
    <reaction evidence="1">
        <text>ATP + protein L-histidine = ADP + protein N-phospho-L-histidine.</text>
        <dbReference type="EC" id="2.7.13.3"/>
    </reaction>
</comment>
<dbReference type="GO" id="GO:0004673">
    <property type="term" value="F:protein histidine kinase activity"/>
    <property type="evidence" value="ECO:0007669"/>
    <property type="project" value="UniProtKB-EC"/>
</dbReference>
<dbReference type="InterPro" id="IPR036890">
    <property type="entry name" value="HATPase_C_sf"/>
</dbReference>
<dbReference type="InterPro" id="IPR003594">
    <property type="entry name" value="HATPase_dom"/>
</dbReference>
<reference evidence="10 11" key="1">
    <citation type="submission" date="2022-03" db="EMBL/GenBank/DDBJ databases">
        <authorList>
            <person name="Koch H."/>
        </authorList>
    </citation>
    <scope>NUCLEOTIDE SEQUENCE [LARGE SCALE GENOMIC DNA]</scope>
    <source>
        <strain evidence="10 11">G1</strain>
    </source>
</reference>
<dbReference type="PANTHER" id="PTHR43065:SF10">
    <property type="entry name" value="PEROXIDE STRESS-ACTIVATED HISTIDINE KINASE MAK3"/>
    <property type="match status" value="1"/>
</dbReference>
<evidence type="ECO:0000256" key="5">
    <source>
        <dbReference type="ARBA" id="ARBA00022741"/>
    </source>
</evidence>
<dbReference type="SMART" id="SM00387">
    <property type="entry name" value="HATPase_c"/>
    <property type="match status" value="1"/>
</dbReference>
<evidence type="ECO:0000256" key="3">
    <source>
        <dbReference type="ARBA" id="ARBA00022553"/>
    </source>
</evidence>
<keyword evidence="6 10" id="KW-0418">Kinase</keyword>
<dbReference type="SUPFAM" id="SSF47384">
    <property type="entry name" value="Homodimeric domain of signal transducing histidine kinase"/>
    <property type="match status" value="1"/>
</dbReference>
<proteinExistence type="predicted"/>
<evidence type="ECO:0000313" key="10">
    <source>
        <dbReference type="EMBL" id="CAH2029946.1"/>
    </source>
</evidence>
<dbReference type="SMART" id="SM00065">
    <property type="entry name" value="GAF"/>
    <property type="match status" value="1"/>
</dbReference>
<dbReference type="SMART" id="SM00388">
    <property type="entry name" value="HisKA"/>
    <property type="match status" value="1"/>
</dbReference>
<dbReference type="PROSITE" id="PS50109">
    <property type="entry name" value="HIS_KIN"/>
    <property type="match status" value="1"/>
</dbReference>
<gene>
    <name evidence="10" type="ORF">GEAMG1_0124</name>
</gene>
<dbReference type="InterPro" id="IPR003018">
    <property type="entry name" value="GAF"/>
</dbReference>
<keyword evidence="4 10" id="KW-0808">Transferase</keyword>
<dbReference type="InterPro" id="IPR029016">
    <property type="entry name" value="GAF-like_dom_sf"/>
</dbReference>
<dbReference type="CDD" id="cd00082">
    <property type="entry name" value="HisKA"/>
    <property type="match status" value="1"/>
</dbReference>
<dbReference type="Pfam" id="PF02518">
    <property type="entry name" value="HATPase_c"/>
    <property type="match status" value="1"/>
</dbReference>
<dbReference type="InterPro" id="IPR004358">
    <property type="entry name" value="Sig_transdc_His_kin-like_C"/>
</dbReference>
<dbReference type="SUPFAM" id="SSF55874">
    <property type="entry name" value="ATPase domain of HSP90 chaperone/DNA topoisomerase II/histidine kinase"/>
    <property type="match status" value="1"/>
</dbReference>
<dbReference type="Gene3D" id="3.30.450.40">
    <property type="match status" value="1"/>
</dbReference>
<dbReference type="PANTHER" id="PTHR43065">
    <property type="entry name" value="SENSOR HISTIDINE KINASE"/>
    <property type="match status" value="1"/>
</dbReference>
<evidence type="ECO:0000259" key="9">
    <source>
        <dbReference type="PROSITE" id="PS50109"/>
    </source>
</evidence>
<keyword evidence="5" id="KW-0547">Nucleotide-binding</keyword>
<dbReference type="InterPro" id="IPR036097">
    <property type="entry name" value="HisK_dim/P_sf"/>
</dbReference>
<dbReference type="Gene3D" id="1.10.287.130">
    <property type="match status" value="1"/>
</dbReference>
<evidence type="ECO:0000256" key="1">
    <source>
        <dbReference type="ARBA" id="ARBA00000085"/>
    </source>
</evidence>
<evidence type="ECO:0000256" key="6">
    <source>
        <dbReference type="ARBA" id="ARBA00022777"/>
    </source>
</evidence>
<dbReference type="PRINTS" id="PR00344">
    <property type="entry name" value="BCTRLSENSOR"/>
</dbReference>